<dbReference type="PANTHER" id="PTHR13430:SF4">
    <property type="entry name" value="AUTOPHAGY-RELATED PROTEIN 13"/>
    <property type="match status" value="1"/>
</dbReference>
<dbReference type="InterPro" id="IPR036570">
    <property type="entry name" value="HORMA_dom_sf"/>
</dbReference>
<evidence type="ECO:0000256" key="2">
    <source>
        <dbReference type="ARBA" id="ARBA00013801"/>
    </source>
</evidence>
<feature type="compositionally biased region" description="Low complexity" evidence="5">
    <location>
        <begin position="629"/>
        <end position="649"/>
    </location>
</feature>
<evidence type="ECO:0000313" key="7">
    <source>
        <dbReference type="EMBL" id="ROW03559.1"/>
    </source>
</evidence>
<dbReference type="GO" id="GO:0000423">
    <property type="term" value="P:mitophagy"/>
    <property type="evidence" value="ECO:0007669"/>
    <property type="project" value="TreeGrafter"/>
</dbReference>
<feature type="compositionally biased region" description="Polar residues" evidence="5">
    <location>
        <begin position="365"/>
        <end position="375"/>
    </location>
</feature>
<dbReference type="Proteomes" id="UP000284375">
    <property type="component" value="Unassembled WGS sequence"/>
</dbReference>
<evidence type="ECO:0000256" key="5">
    <source>
        <dbReference type="SAM" id="MobiDB-lite"/>
    </source>
</evidence>
<evidence type="ECO:0000256" key="1">
    <source>
        <dbReference type="ARBA" id="ARBA00005246"/>
    </source>
</evidence>
<sequence length="920" mass="98910">MHQHPRHPPRVSSPASSPQTNPTRSNNPREGSGAQTRVPPDSPRRGAASPGGSGELEPRGPSRDSIKKLDQILQNLYLKAAVVIAQSRIRTTPLGASKINKWMHTDADGHPKFSLETDEIEEFRNEFRTWKTCSAFENRFPPMIIETYLDASQLSPSQCLVVVDDNGKRWDVLEALNSSETSDDSPTMRRRNTEVILERWRLELKPMSTGDIEDFGSILPTIYKKSIIFFRSLFVASRVIPAYKFSQQSMTKKPQPALEVKCRILAGESEPSGIDALRQPLSDGREVVTDYVLGDLEVPVGRFYASATYRNECHFRVDDAESLLSSRFMGVDEHFFKPSLPQSRDSNRRDSTADTGSFPYRRHTGSSSDAQQTYGSLSTFHGAGALGTSPISALRAMKPAGSDTGSPPGSVPASVEEPSHSLPIRPSVRGKDSHGRRPSISFQPFKAGSLSGSPRIQDGEFSPSPLSGQRPSGLSALAQARKRNSLTAGMPSSLRGGPPAAVEIPMSPSPRPSSGRISSSFSHRRGRSSFGGQSRGGDDDQASSGRQSLSSSIAQPGSGLLAEAGGQASSGSLNADDDNISEFLKILDSKKTLSSFEPGKKGESATKRTVAQLSKFQHMRDSNNALTESMASSMQLQRSSSSSSRQLTSVPGMVAPNSMSVSTSPGKPLSPHTPHTPAIPSRLSENSIIDYEAQAQAARRATRVAPQIAATEEESTTEVPLSPEGTTAIDIPLPLSPRIMQGNRRSSSVAQQHRAMIEEDDADLAFGGNRSISLGAEPTASTLFGIEHGESAEEAARLQPAANIRTSALPGSPGSMDREKNPPGGLLTSNASTSPVRLRYRSTRGRPTPPQSSRGSFVGGSSGRYSMGRGDNDPDEEPLVFDMQVSEMGRRSLEEGRGGGSVGSSSNDRYEPRGVSRRGW</sequence>
<feature type="compositionally biased region" description="Low complexity" evidence="5">
    <location>
        <begin position="542"/>
        <end position="552"/>
    </location>
</feature>
<dbReference type="GO" id="GO:0034497">
    <property type="term" value="P:protein localization to phagophore assembly site"/>
    <property type="evidence" value="ECO:0007669"/>
    <property type="project" value="TreeGrafter"/>
</dbReference>
<feature type="compositionally biased region" description="Polar residues" evidence="5">
    <location>
        <begin position="13"/>
        <end position="35"/>
    </location>
</feature>
<dbReference type="GO" id="GO:0034727">
    <property type="term" value="P:piecemeal microautophagy of the nucleus"/>
    <property type="evidence" value="ECO:0007669"/>
    <property type="project" value="TreeGrafter"/>
</dbReference>
<dbReference type="InterPro" id="IPR018731">
    <property type="entry name" value="Atg13_N"/>
</dbReference>
<dbReference type="STRING" id="252740.A0A423WK36"/>
<dbReference type="Pfam" id="PF10033">
    <property type="entry name" value="ATG13"/>
    <property type="match status" value="1"/>
</dbReference>
<dbReference type="GO" id="GO:1990316">
    <property type="term" value="C:Atg1/ULK1 kinase complex"/>
    <property type="evidence" value="ECO:0007669"/>
    <property type="project" value="InterPro"/>
</dbReference>
<feature type="region of interest" description="Disordered" evidence="5">
    <location>
        <begin position="805"/>
        <end position="920"/>
    </location>
</feature>
<evidence type="ECO:0000256" key="3">
    <source>
        <dbReference type="ARBA" id="ARBA00023006"/>
    </source>
</evidence>
<organism evidence="7 8">
    <name type="scientific">Cytospora chrysosperma</name>
    <name type="common">Cytospora canker fungus</name>
    <name type="synonym">Sphaeria chrysosperma</name>
    <dbReference type="NCBI Taxonomy" id="252740"/>
    <lineage>
        <taxon>Eukaryota</taxon>
        <taxon>Fungi</taxon>
        <taxon>Dikarya</taxon>
        <taxon>Ascomycota</taxon>
        <taxon>Pezizomycotina</taxon>
        <taxon>Sordariomycetes</taxon>
        <taxon>Sordariomycetidae</taxon>
        <taxon>Diaporthales</taxon>
        <taxon>Cytosporaceae</taxon>
        <taxon>Cytospora</taxon>
    </lineage>
</organism>
<feature type="region of interest" description="Disordered" evidence="5">
    <location>
        <begin position="708"/>
        <end position="730"/>
    </location>
</feature>
<dbReference type="Gene3D" id="6.10.140.1900">
    <property type="match status" value="1"/>
</dbReference>
<dbReference type="PANTHER" id="PTHR13430">
    <property type="match status" value="1"/>
</dbReference>
<feature type="region of interest" description="Disordered" evidence="5">
    <location>
        <begin position="1"/>
        <end position="63"/>
    </location>
</feature>
<feature type="domain" description="Autophagy-related protein 13 N-terminal" evidence="6">
    <location>
        <begin position="74"/>
        <end position="315"/>
    </location>
</feature>
<keyword evidence="8" id="KW-1185">Reference proteome</keyword>
<evidence type="ECO:0000259" key="6">
    <source>
        <dbReference type="Pfam" id="PF10033"/>
    </source>
</evidence>
<feature type="region of interest" description="Disordered" evidence="5">
    <location>
        <begin position="396"/>
        <end position="576"/>
    </location>
</feature>
<dbReference type="InterPro" id="IPR040182">
    <property type="entry name" value="ATG13"/>
</dbReference>
<dbReference type="AlphaFoldDB" id="A0A423WK36"/>
<proteinExistence type="inferred from homology"/>
<feature type="compositionally biased region" description="Low complexity" evidence="5">
    <location>
        <begin position="512"/>
        <end position="521"/>
    </location>
</feature>
<dbReference type="Gene3D" id="3.30.900.10">
    <property type="entry name" value="HORMA domain"/>
    <property type="match status" value="1"/>
</dbReference>
<gene>
    <name evidence="7" type="ORF">VSDG_01408</name>
</gene>
<feature type="compositionally biased region" description="Basic and acidic residues" evidence="5">
    <location>
        <begin position="888"/>
        <end position="897"/>
    </location>
</feature>
<evidence type="ECO:0000256" key="4">
    <source>
        <dbReference type="RuleBase" id="RU361214"/>
    </source>
</evidence>
<feature type="region of interest" description="Disordered" evidence="5">
    <location>
        <begin position="628"/>
        <end position="681"/>
    </location>
</feature>
<dbReference type="EMBL" id="LJZO01000003">
    <property type="protein sequence ID" value="ROW03559.1"/>
    <property type="molecule type" value="Genomic_DNA"/>
</dbReference>
<dbReference type="GO" id="GO:0000407">
    <property type="term" value="C:phagophore assembly site"/>
    <property type="evidence" value="ECO:0007669"/>
    <property type="project" value="TreeGrafter"/>
</dbReference>
<dbReference type="GO" id="GO:0005829">
    <property type="term" value="C:cytosol"/>
    <property type="evidence" value="ECO:0007669"/>
    <property type="project" value="TreeGrafter"/>
</dbReference>
<feature type="region of interest" description="Disordered" evidence="5">
    <location>
        <begin position="336"/>
        <end position="375"/>
    </location>
</feature>
<keyword evidence="3 4" id="KW-0072">Autophagy</keyword>
<accession>A0A423WK36</accession>
<comment type="similarity">
    <text evidence="1 4">Belongs to the ATG13 family. Fungi subfamily.</text>
</comment>
<dbReference type="OrthoDB" id="70161at2759"/>
<comment type="caution">
    <text evidence="7">The sequence shown here is derived from an EMBL/GenBank/DDBJ whole genome shotgun (WGS) entry which is preliminary data.</text>
</comment>
<reference evidence="7 8" key="1">
    <citation type="submission" date="2015-09" db="EMBL/GenBank/DDBJ databases">
        <title>Host preference determinants of Valsa canker pathogens revealed by comparative genomics.</title>
        <authorList>
            <person name="Yin Z."/>
            <person name="Huang L."/>
        </authorList>
    </citation>
    <scope>NUCLEOTIDE SEQUENCE [LARGE SCALE GENOMIC DNA]</scope>
    <source>
        <strain evidence="7 8">YSFL</strain>
    </source>
</reference>
<name>A0A423WK36_CYTCH</name>
<protein>
    <recommendedName>
        <fullName evidence="2 4">Autophagy-related protein 13</fullName>
    </recommendedName>
</protein>
<evidence type="ECO:0000313" key="8">
    <source>
        <dbReference type="Proteomes" id="UP000284375"/>
    </source>
</evidence>